<dbReference type="SUPFAM" id="SSF53901">
    <property type="entry name" value="Thiolase-like"/>
    <property type="match status" value="1"/>
</dbReference>
<dbReference type="Gene3D" id="1.10.1200.10">
    <property type="entry name" value="ACP-like"/>
    <property type="match status" value="2"/>
</dbReference>
<dbReference type="InterPro" id="IPR020841">
    <property type="entry name" value="PKS_Beta-ketoAc_synthase_dom"/>
</dbReference>
<dbReference type="InterPro" id="IPR000873">
    <property type="entry name" value="AMP-dep_synth/lig_dom"/>
</dbReference>
<feature type="domain" description="Ketosynthase family 3 (KS3)" evidence="7">
    <location>
        <begin position="704"/>
        <end position="1128"/>
    </location>
</feature>
<dbReference type="InterPro" id="IPR005814">
    <property type="entry name" value="Aminotrans_3"/>
</dbReference>
<dbReference type="CDD" id="cd00833">
    <property type="entry name" value="PKS"/>
    <property type="match status" value="1"/>
</dbReference>
<dbReference type="PROSITE" id="PS00606">
    <property type="entry name" value="KS3_1"/>
    <property type="match status" value="1"/>
</dbReference>
<dbReference type="PANTHER" id="PTHR43775">
    <property type="entry name" value="FATTY ACID SYNTHASE"/>
    <property type="match status" value="1"/>
</dbReference>
<dbReference type="InterPro" id="IPR014030">
    <property type="entry name" value="Ketoacyl_synth_N"/>
</dbReference>
<dbReference type="CDD" id="cd05930">
    <property type="entry name" value="A_NRPS"/>
    <property type="match status" value="1"/>
</dbReference>
<evidence type="ECO:0000256" key="5">
    <source>
        <dbReference type="ARBA" id="ARBA00022898"/>
    </source>
</evidence>
<dbReference type="SUPFAM" id="SSF47336">
    <property type="entry name" value="ACP-like"/>
    <property type="match status" value="2"/>
</dbReference>
<dbReference type="SMART" id="SM00823">
    <property type="entry name" value="PKS_PP"/>
    <property type="match status" value="2"/>
</dbReference>
<gene>
    <name evidence="8" type="ORF">ACFS25_13440</name>
</gene>
<dbReference type="Pfam" id="PF02801">
    <property type="entry name" value="Ketoacyl-synt_C"/>
    <property type="match status" value="1"/>
</dbReference>
<dbReference type="Gene3D" id="3.30.300.30">
    <property type="match status" value="2"/>
</dbReference>
<name>A0ABW6AK07_9BACT</name>
<evidence type="ECO:0000313" key="9">
    <source>
        <dbReference type="Proteomes" id="UP001597512"/>
    </source>
</evidence>
<dbReference type="Pfam" id="PF00550">
    <property type="entry name" value="PP-binding"/>
    <property type="match status" value="2"/>
</dbReference>
<dbReference type="PANTHER" id="PTHR43775:SF51">
    <property type="entry name" value="INACTIVE PHENOLPHTHIOCEROL SYNTHESIS POLYKETIDE SYNTHASE TYPE I PKS1-RELATED"/>
    <property type="match status" value="1"/>
</dbReference>
<reference evidence="9" key="1">
    <citation type="journal article" date="2019" name="Int. J. Syst. Evol. Microbiol.">
        <title>The Global Catalogue of Microorganisms (GCM) 10K type strain sequencing project: providing services to taxonomists for standard genome sequencing and annotation.</title>
        <authorList>
            <consortium name="The Broad Institute Genomics Platform"/>
            <consortium name="The Broad Institute Genome Sequencing Center for Infectious Disease"/>
            <person name="Wu L."/>
            <person name="Ma J."/>
        </authorList>
    </citation>
    <scope>NUCLEOTIDE SEQUENCE [LARGE SCALE GENOMIC DNA]</scope>
    <source>
        <strain evidence="9">KCTC 52490</strain>
    </source>
</reference>
<dbReference type="InterPro" id="IPR025110">
    <property type="entry name" value="AMP-bd_C"/>
</dbReference>
<evidence type="ECO:0000259" key="7">
    <source>
        <dbReference type="PROSITE" id="PS52004"/>
    </source>
</evidence>
<dbReference type="Proteomes" id="UP001597512">
    <property type="component" value="Unassembled WGS sequence"/>
</dbReference>
<dbReference type="SUPFAM" id="SSF53383">
    <property type="entry name" value="PLP-dependent transferases"/>
    <property type="match status" value="1"/>
</dbReference>
<dbReference type="PROSITE" id="PS00012">
    <property type="entry name" value="PHOSPHOPANTETHEINE"/>
    <property type="match status" value="1"/>
</dbReference>
<organism evidence="8 9">
    <name type="scientific">Spirosoma flavum</name>
    <dbReference type="NCBI Taxonomy" id="2048557"/>
    <lineage>
        <taxon>Bacteria</taxon>
        <taxon>Pseudomonadati</taxon>
        <taxon>Bacteroidota</taxon>
        <taxon>Cytophagia</taxon>
        <taxon>Cytophagales</taxon>
        <taxon>Cytophagaceae</taxon>
        <taxon>Spirosoma</taxon>
    </lineage>
</organism>
<dbReference type="InterPro" id="IPR014031">
    <property type="entry name" value="Ketoacyl_synth_C"/>
</dbReference>
<dbReference type="Gene3D" id="3.30.70.250">
    <property type="entry name" value="Malonyl-CoA ACP transacylase, ACP-binding"/>
    <property type="match status" value="1"/>
</dbReference>
<dbReference type="Gene3D" id="3.30.70.3290">
    <property type="match status" value="1"/>
</dbReference>
<dbReference type="SMART" id="SM00825">
    <property type="entry name" value="PKS_KS"/>
    <property type="match status" value="1"/>
</dbReference>
<dbReference type="PROSITE" id="PS00600">
    <property type="entry name" value="AA_TRANSFER_CLASS_3"/>
    <property type="match status" value="1"/>
</dbReference>
<dbReference type="SMART" id="SM01294">
    <property type="entry name" value="PKS_PP_betabranch"/>
    <property type="match status" value="1"/>
</dbReference>
<dbReference type="InterPro" id="IPR016039">
    <property type="entry name" value="Thiolase-like"/>
</dbReference>
<dbReference type="Gene3D" id="3.40.640.10">
    <property type="entry name" value="Type I PLP-dependent aspartate aminotransferase-like (Major domain)"/>
    <property type="match status" value="1"/>
</dbReference>
<proteinExistence type="predicted"/>
<sequence>MRTVNDAKAIEVALLKQESVQQAVVVTYESLPGYATLVAYLIASGVKSKVTDIRAAIEQELPNCVIPSYFIWMSEFPKIANGEIDKHSLPKLEFQDTGISSVVYSKNKTITGLFSLQVEKTPDDTAVLFKDEVLTYRDLDTRSNQIANYLRKHGVKEETLVPIIMNRSLEMIIGIIGILKAGGAYVPIDPEYPKDRIKYILSDTNGHLIVTDSRSYTSLMSQEEEKKIVYIDRDWSLISTESLEAVQTSLAPHNLAYIIYTSGSTGQPKGVMIEHQSVANEISNYSTIFDFNVTDRQLLIANYTFDASVEQIFVPLISGACLVLISKDDQLDPVKLDTVIEKMEITHIQATPSFLKSIKPRLYPKLKRICSGGESCPVELAEQWSQYVSFFNKYGPTEATVNTSYHFYDREKHYTKQLPIGKALPNTQLYILDEFNNAVPVGVTGELHIGGIQLARGYLNSTKLTADKFIQNPFSETDSRLYKTGDLAKWLPDGNIEYLGRIDDQVKIRGYRIELGEVESILGQHSSVDQCVVIAKEDQTGSKQLIAYIVPKMELDITDIIVYLKNTLPEHMLPSRLVRLDFLPLNNNGKINKKLLPDLSSKRPELSTLYRAPQTSVEKQVADFWASLLQFDKIGINDNFFELGGNSLLAIKTVATLKEMYNYHLPVAKVYQYATVKGISQFLSEKDENKPDSTSQQKVPYQSIHEVAVIGMAGRFPGANTINELWDVLKNGKETIRFFSDQELDSNIPESTKTDSNYVKARGVIDKVDEFDASFFGINPKMAELMDPQQRIFLEIAWEALEYTGYVSEKYKGTIGVFAGCRFNTYYLNNVASNAELIDKSGFLQVMTYNDKDYISLRTAYALNLKGPAVTVQSACSTSLLAIAQAVESIRKGQCDMALAGGAVITAPVNSGHLYQEGAMLSNDGHCRPFDAEAKGTIFSDGAGVVLLKSRKQAEEDGDIIYAVIKGVGVNNDGGGKASLMAPSSDGQAGAIKMAIDNAGVDPASISYIEAHGTATPLGDPIEIEGLKKAFGLHEKKQFCALGSIKSNMGHLVTAAGVAGFIKTVLSLHHKQIPPSLFYKESNPNIDFKNSPFYVNTLLKEWKSETIRRAGVSSFGVGGTNVHVIVEEFENETPDLTPEQSRKVQLITWSAKSAVSCDTYAQRLANYIQQNPEVDLANIAFTLQTTRADFNNRRFLVAVTADELAKKILTNNKSSIKAKTTKEIVGDVVFMFPGQGSQYLNMGRELYENEPLYRQAVNECAELLNEYLDVDIRAIIYPDDANWGTEERLKNTQFTQPALFVTEYALAKLWMSWGIKPSIVCGHSIGEFIAAHLAGVFTLADALKLIAIRGRLVSELPRGSMLSVRMEAEKISALMPEPLSIAAVNSHKLCVVAGHDEDIASFASVLDARGIPNRILSTSHAFHSVMMEPVVSEFKKIVDQVLLNRPQIPIISTVSGTWLTDTQATDPNYWAKHLRLTVRFSDALESIFKLNQPLLIEVGPGSVTATFARQQAGSRQANILTTLDKKGEKTDYESILKTLGQTWQNGLEPDWETFYANQNRVKLNLPTYAFDKKRYWVEPIKQVPKVSYPLTNPVELEPLGSHTTQNYPHPMNMRKDVLIMKIKEMLEDASGIEMENITPDMNFLEIGLDSLLLTQVSLILKKEFNLPITFRQLNEEYATLDALADYLDSSLPAEVYAQKSIFQPVNQQVESHTRQSNTLGQSNATSVLDLMAQQLQILSKQVALMQDGSQPQALPLMVTPATTNSKVIPLITSELTPEEEIELKKPFGASARIERQITELNSKQKIFLQQLTNRYNQKTGGSKNYTQQHRAYMADPRVVSGFKPLTKELVYPIVINKSKGSRLWDVDGNEYIDMLNGFGSNMFGFQPDFIKDALYNQIENGFEIGPQHELAGEVSRLICDFTSFDRAALCSTGSEAVLGAMRVARTVTGKSLIVAFSGSYHGIIDEVIVRGTKKLKSYPAAPGILPESVQNMLILDYGTDESIRIIKERAHELAAVLVEPVQSRRPEFVPIDFLKQVRTITADTGVALIFDEVITGFRMHPGGTQALFGIKADLASYGKVIGGGLPIGVIAGNKEYMDALDGGSWQYGDTSFPEKGVTYFAGTFVRHPLALAAAKASLLHLKELGPGLQKSLTDKAQRVASTLNAEFDRLQIPFFVAQFGSLWKIKPKEEVPYSELLFTLMREKGIHIWDGFPCFITEAHTDAEIDLVIKLFSESLQEMIDVDFFKSSAKVTLPEAKSDRSYAFSEPPRVGAKLGRDREGNPAWFISDPEQPGKYVQI</sequence>
<feature type="domain" description="Carrier" evidence="6">
    <location>
        <begin position="1616"/>
        <end position="1691"/>
    </location>
</feature>
<evidence type="ECO:0000256" key="3">
    <source>
        <dbReference type="ARBA" id="ARBA00022553"/>
    </source>
</evidence>
<dbReference type="InterPro" id="IPR016036">
    <property type="entry name" value="Malonyl_transacylase_ACP-bd"/>
</dbReference>
<dbReference type="SUPFAM" id="SSF55048">
    <property type="entry name" value="Probable ACP-binding domain of malonyl-CoA ACP transacylase"/>
    <property type="match status" value="1"/>
</dbReference>
<keyword evidence="3" id="KW-0597">Phosphoprotein</keyword>
<dbReference type="InterPro" id="IPR015424">
    <property type="entry name" value="PyrdxlP-dep_Trfase"/>
</dbReference>
<dbReference type="InterPro" id="IPR016035">
    <property type="entry name" value="Acyl_Trfase/lysoPLipase"/>
</dbReference>
<dbReference type="Gene3D" id="3.40.47.10">
    <property type="match status" value="1"/>
</dbReference>
<keyword evidence="2" id="KW-0596">Phosphopantetheine</keyword>
<dbReference type="InterPro" id="IPR009081">
    <property type="entry name" value="PP-bd_ACP"/>
</dbReference>
<dbReference type="Gene3D" id="3.90.1150.10">
    <property type="entry name" value="Aspartate Aminotransferase, domain 1"/>
    <property type="match status" value="1"/>
</dbReference>
<dbReference type="PROSITE" id="PS00455">
    <property type="entry name" value="AMP_BINDING"/>
    <property type="match status" value="1"/>
</dbReference>
<dbReference type="PROSITE" id="PS50075">
    <property type="entry name" value="CARRIER"/>
    <property type="match status" value="2"/>
</dbReference>
<dbReference type="Gene3D" id="2.30.38.10">
    <property type="entry name" value="Luciferase, Domain 3"/>
    <property type="match status" value="1"/>
</dbReference>
<dbReference type="PROSITE" id="PS52004">
    <property type="entry name" value="KS3_2"/>
    <property type="match status" value="1"/>
</dbReference>
<dbReference type="InterPro" id="IPR015421">
    <property type="entry name" value="PyrdxlP-dep_Trfase_major"/>
</dbReference>
<dbReference type="Pfam" id="PF00109">
    <property type="entry name" value="ketoacyl-synt"/>
    <property type="match status" value="1"/>
</dbReference>
<dbReference type="Gene3D" id="3.40.50.980">
    <property type="match status" value="2"/>
</dbReference>
<evidence type="ECO:0000256" key="4">
    <source>
        <dbReference type="ARBA" id="ARBA00022679"/>
    </source>
</evidence>
<dbReference type="InterPro" id="IPR018201">
    <property type="entry name" value="Ketoacyl_synth_AS"/>
</dbReference>
<feature type="domain" description="Carrier" evidence="6">
    <location>
        <begin position="612"/>
        <end position="687"/>
    </location>
</feature>
<dbReference type="SUPFAM" id="SSF56801">
    <property type="entry name" value="Acetyl-CoA synthetase-like"/>
    <property type="match status" value="2"/>
</dbReference>
<comment type="cofactor">
    <cofactor evidence="1">
        <name>pyridoxal 5'-phosphate</name>
        <dbReference type="ChEBI" id="CHEBI:597326"/>
    </cofactor>
</comment>
<dbReference type="InterPro" id="IPR014043">
    <property type="entry name" value="Acyl_transferase_dom"/>
</dbReference>
<dbReference type="Pfam" id="PF00501">
    <property type="entry name" value="AMP-binding"/>
    <property type="match status" value="1"/>
</dbReference>
<dbReference type="InterPro" id="IPR032821">
    <property type="entry name" value="PKS_assoc"/>
</dbReference>
<dbReference type="InterPro" id="IPR045851">
    <property type="entry name" value="AMP-bd_C_sf"/>
</dbReference>
<dbReference type="RefSeq" id="WP_381501470.1">
    <property type="nucleotide sequence ID" value="NZ_JBHUOM010000007.1"/>
</dbReference>
<dbReference type="Pfam" id="PF16197">
    <property type="entry name" value="KAsynt_C_assoc"/>
    <property type="match status" value="1"/>
</dbReference>
<dbReference type="Pfam" id="PF00202">
    <property type="entry name" value="Aminotran_3"/>
    <property type="match status" value="1"/>
</dbReference>
<dbReference type="SMART" id="SM00827">
    <property type="entry name" value="PKS_AT"/>
    <property type="match status" value="1"/>
</dbReference>
<dbReference type="SUPFAM" id="SSF52151">
    <property type="entry name" value="FabD/lysophospholipase-like"/>
    <property type="match status" value="1"/>
</dbReference>
<dbReference type="InterPro" id="IPR036736">
    <property type="entry name" value="ACP-like_sf"/>
</dbReference>
<dbReference type="EMBL" id="JBHUOM010000007">
    <property type="protein sequence ID" value="MFD2934792.1"/>
    <property type="molecule type" value="Genomic_DNA"/>
</dbReference>
<dbReference type="Pfam" id="PF13193">
    <property type="entry name" value="AMP-binding_C"/>
    <property type="match status" value="1"/>
</dbReference>
<dbReference type="InterPro" id="IPR015422">
    <property type="entry name" value="PyrdxlP-dep_Trfase_small"/>
</dbReference>
<keyword evidence="4" id="KW-0808">Transferase</keyword>
<evidence type="ECO:0000256" key="2">
    <source>
        <dbReference type="ARBA" id="ARBA00022450"/>
    </source>
</evidence>
<dbReference type="InterPro" id="IPR020806">
    <property type="entry name" value="PKS_PP-bd"/>
</dbReference>
<dbReference type="Gene3D" id="3.40.366.10">
    <property type="entry name" value="Malonyl-Coenzyme A Acyl Carrier Protein, domain 2"/>
    <property type="match status" value="1"/>
</dbReference>
<comment type="caution">
    <text evidence="8">The sequence shown here is derived from an EMBL/GenBank/DDBJ whole genome shotgun (WGS) entry which is preliminary data.</text>
</comment>
<dbReference type="Pfam" id="PF00698">
    <property type="entry name" value="Acyl_transf_1"/>
    <property type="match status" value="1"/>
</dbReference>
<evidence type="ECO:0000259" key="6">
    <source>
        <dbReference type="PROSITE" id="PS50075"/>
    </source>
</evidence>
<dbReference type="InterPro" id="IPR001227">
    <property type="entry name" value="Ac_transferase_dom_sf"/>
</dbReference>
<protein>
    <submittedName>
        <fullName evidence="8">Amino acid adenylation domain-containing protein</fullName>
    </submittedName>
</protein>
<keyword evidence="9" id="KW-1185">Reference proteome</keyword>
<evidence type="ECO:0000256" key="1">
    <source>
        <dbReference type="ARBA" id="ARBA00001933"/>
    </source>
</evidence>
<dbReference type="InterPro" id="IPR049704">
    <property type="entry name" value="Aminotrans_3_PPA_site"/>
</dbReference>
<dbReference type="InterPro" id="IPR006162">
    <property type="entry name" value="Ppantetheine_attach_site"/>
</dbReference>
<dbReference type="InterPro" id="IPR020845">
    <property type="entry name" value="AMP-binding_CS"/>
</dbReference>
<dbReference type="InterPro" id="IPR010071">
    <property type="entry name" value="AA_adenyl_dom"/>
</dbReference>
<accession>A0ABW6AK07</accession>
<evidence type="ECO:0000313" key="8">
    <source>
        <dbReference type="EMBL" id="MFD2934792.1"/>
    </source>
</evidence>
<keyword evidence="5" id="KW-0663">Pyridoxal phosphate</keyword>
<dbReference type="NCBIfam" id="TIGR01733">
    <property type="entry name" value="AA-adenyl-dom"/>
    <property type="match status" value="1"/>
</dbReference>
<dbReference type="InterPro" id="IPR050091">
    <property type="entry name" value="PKS_NRPS_Biosynth_Enz"/>
</dbReference>